<dbReference type="GO" id="GO:0043565">
    <property type="term" value="F:sequence-specific DNA binding"/>
    <property type="evidence" value="ECO:0007669"/>
    <property type="project" value="TreeGrafter"/>
</dbReference>
<feature type="region of interest" description="Disordered" evidence="6">
    <location>
        <begin position="25"/>
        <end position="79"/>
    </location>
</feature>
<dbReference type="GO" id="GO:0008270">
    <property type="term" value="F:zinc ion binding"/>
    <property type="evidence" value="ECO:0007669"/>
    <property type="project" value="InterPro"/>
</dbReference>
<dbReference type="PANTHER" id="PTHR47540">
    <property type="entry name" value="THIAMINE REPRESSIBLE GENES REGULATORY PROTEIN THI5"/>
    <property type="match status" value="1"/>
</dbReference>
<keyword evidence="4" id="KW-0804">Transcription</keyword>
<accession>A0A517LR09</accession>
<organism evidence="8 9">
    <name type="scientific">Venturia effusa</name>
    <dbReference type="NCBI Taxonomy" id="50376"/>
    <lineage>
        <taxon>Eukaryota</taxon>
        <taxon>Fungi</taxon>
        <taxon>Dikarya</taxon>
        <taxon>Ascomycota</taxon>
        <taxon>Pezizomycotina</taxon>
        <taxon>Dothideomycetes</taxon>
        <taxon>Pleosporomycetidae</taxon>
        <taxon>Venturiales</taxon>
        <taxon>Venturiaceae</taxon>
        <taxon>Venturia</taxon>
    </lineage>
</organism>
<evidence type="ECO:0000313" key="9">
    <source>
        <dbReference type="Proteomes" id="UP000316270"/>
    </source>
</evidence>
<reference evidence="8 9" key="1">
    <citation type="submission" date="2019-07" db="EMBL/GenBank/DDBJ databases">
        <title>Finished genome of Venturia effusa.</title>
        <authorList>
            <person name="Young C.A."/>
            <person name="Cox M.P."/>
            <person name="Ganley A.R.D."/>
            <person name="David W.J."/>
        </authorList>
    </citation>
    <scope>NUCLEOTIDE SEQUENCE [LARGE SCALE GENOMIC DNA]</scope>
    <source>
        <strain evidence="9">albino</strain>
    </source>
</reference>
<dbReference type="InterPro" id="IPR001138">
    <property type="entry name" value="Zn2Cys6_DnaBD"/>
</dbReference>
<dbReference type="Proteomes" id="UP000316270">
    <property type="component" value="Chromosome 19"/>
</dbReference>
<dbReference type="OrthoDB" id="5284003at2759"/>
<evidence type="ECO:0000256" key="2">
    <source>
        <dbReference type="ARBA" id="ARBA00023015"/>
    </source>
</evidence>
<evidence type="ECO:0000313" key="8">
    <source>
        <dbReference type="EMBL" id="QDS78077.1"/>
    </source>
</evidence>
<dbReference type="SUPFAM" id="SSF57701">
    <property type="entry name" value="Zn2/Cys6 DNA-binding domain"/>
    <property type="match status" value="1"/>
</dbReference>
<evidence type="ECO:0000259" key="7">
    <source>
        <dbReference type="PROSITE" id="PS50048"/>
    </source>
</evidence>
<protein>
    <recommendedName>
        <fullName evidence="7">Zn(2)-C6 fungal-type domain-containing protein</fullName>
    </recommendedName>
</protein>
<dbReference type="PROSITE" id="PS50048">
    <property type="entry name" value="ZN2_CY6_FUNGAL_2"/>
    <property type="match status" value="1"/>
</dbReference>
<sequence>MAPLIADFVPEIGPGDFRKTMENVSAARAAQPGQYEVPRTSMTSDPPTQSYSAQVYDPQTSSSQAYAPSQAYSQPDDSVESNLRLLQQQHSPQQSDFAYPLHAQLQAAAQEASDATDPGQGQMIHSLPAMDRIPEHKEKKRLIRACDACSRRKVKCGEEFPCRNCVDLGMECTFERALKRRGPPNRVAQEIKRHKVGGNDDLIPVSSVPPSGASIHLIAHSDAVHQMVYEFFTHVYPMFPFPHENLVLNQLAERKDLEDKSFLVLITSMVAALATLMPRAARRAMQNEHPGAIDALVMRCVQICSKFRGPMLPNRNANEAATSFFLGLVALHRPASITDFEDYMQDSLSIVRRSAFADQDVDQVNSQLCRRIFWAIYTFTRSMRQRIVCQDPFPFLLKSQLPALPKPTDDCYIYYEQIHPQPEGYLPLIEGFNVSAQIYSGYHDLAILDHDLMVRPAEIDVAQQTAILRSVFAYLDDALKAVSADLVCSLAPGWFSMPLDKDNPSAQNIRRGMRWEIQKVDIRVALLTTRFYFTERLVKLVGAQDELLKSEWTKVFKELKDLLRQSTRESLEPVHYIVAPKLEPIFVAFREGHLNSVVEADERNNILRLASELLGSHA</sequence>
<dbReference type="Gene3D" id="4.10.240.10">
    <property type="entry name" value="Zn(2)-C6 fungal-type DNA-binding domain"/>
    <property type="match status" value="1"/>
</dbReference>
<keyword evidence="3" id="KW-0238">DNA-binding</keyword>
<proteinExistence type="predicted"/>
<dbReference type="GO" id="GO:0000981">
    <property type="term" value="F:DNA-binding transcription factor activity, RNA polymerase II-specific"/>
    <property type="evidence" value="ECO:0007669"/>
    <property type="project" value="InterPro"/>
</dbReference>
<keyword evidence="9" id="KW-1185">Reference proteome</keyword>
<keyword evidence="5" id="KW-0539">Nucleus</keyword>
<feature type="compositionally biased region" description="Polar residues" evidence="6">
    <location>
        <begin position="40"/>
        <end position="60"/>
    </location>
</feature>
<dbReference type="PANTHER" id="PTHR47540:SF5">
    <property type="entry name" value="ZN(II)2CYS6 TRANSCRIPTION FACTOR"/>
    <property type="match status" value="1"/>
</dbReference>
<evidence type="ECO:0000256" key="4">
    <source>
        <dbReference type="ARBA" id="ARBA00023163"/>
    </source>
</evidence>
<dbReference type="AlphaFoldDB" id="A0A517LR09"/>
<dbReference type="InterPro" id="IPR036864">
    <property type="entry name" value="Zn2-C6_fun-type_DNA-bd_sf"/>
</dbReference>
<dbReference type="GO" id="GO:0045944">
    <property type="term" value="P:positive regulation of transcription by RNA polymerase II"/>
    <property type="evidence" value="ECO:0007669"/>
    <property type="project" value="TreeGrafter"/>
</dbReference>
<dbReference type="CDD" id="cd00067">
    <property type="entry name" value="GAL4"/>
    <property type="match status" value="1"/>
</dbReference>
<dbReference type="GO" id="GO:0005634">
    <property type="term" value="C:nucleus"/>
    <property type="evidence" value="ECO:0007669"/>
    <property type="project" value="UniProtKB-SubCell"/>
</dbReference>
<evidence type="ECO:0000256" key="5">
    <source>
        <dbReference type="ARBA" id="ARBA00023242"/>
    </source>
</evidence>
<feature type="domain" description="Zn(2)-C6 fungal-type" evidence="7">
    <location>
        <begin position="145"/>
        <end position="174"/>
    </location>
</feature>
<gene>
    <name evidence="8" type="ORF">FKW77_003665</name>
</gene>
<dbReference type="STRING" id="50376.A0A517LR09"/>
<dbReference type="Pfam" id="PF00172">
    <property type="entry name" value="Zn_clus"/>
    <property type="match status" value="1"/>
</dbReference>
<dbReference type="InterPro" id="IPR051711">
    <property type="entry name" value="Stress_Response_Reg"/>
</dbReference>
<dbReference type="EMBL" id="CP042203">
    <property type="protein sequence ID" value="QDS78077.1"/>
    <property type="molecule type" value="Genomic_DNA"/>
</dbReference>
<evidence type="ECO:0000256" key="1">
    <source>
        <dbReference type="ARBA" id="ARBA00004123"/>
    </source>
</evidence>
<evidence type="ECO:0000256" key="6">
    <source>
        <dbReference type="SAM" id="MobiDB-lite"/>
    </source>
</evidence>
<dbReference type="PROSITE" id="PS00463">
    <property type="entry name" value="ZN2_CY6_FUNGAL_1"/>
    <property type="match status" value="1"/>
</dbReference>
<dbReference type="CDD" id="cd12148">
    <property type="entry name" value="fungal_TF_MHR"/>
    <property type="match status" value="1"/>
</dbReference>
<evidence type="ECO:0000256" key="3">
    <source>
        <dbReference type="ARBA" id="ARBA00023125"/>
    </source>
</evidence>
<name>A0A517LR09_9PEZI</name>
<comment type="subcellular location">
    <subcellularLocation>
        <location evidence="1">Nucleus</location>
    </subcellularLocation>
</comment>
<keyword evidence="2" id="KW-0805">Transcription regulation</keyword>
<dbReference type="SMART" id="SM00066">
    <property type="entry name" value="GAL4"/>
    <property type="match status" value="1"/>
</dbReference>
<feature type="compositionally biased region" description="Low complexity" evidence="6">
    <location>
        <begin position="61"/>
        <end position="75"/>
    </location>
</feature>